<feature type="transmembrane region" description="Helical" evidence="2">
    <location>
        <begin position="130"/>
        <end position="156"/>
    </location>
</feature>
<proteinExistence type="predicted"/>
<feature type="domain" description="DUF7598" evidence="3">
    <location>
        <begin position="21"/>
        <end position="155"/>
    </location>
</feature>
<reference evidence="4 5" key="1">
    <citation type="submission" date="2018-10" db="EMBL/GenBank/DDBJ databases">
        <title>Fifty Aureobasidium pullulans genomes reveal a recombining polyextremotolerant generalist.</title>
        <authorList>
            <person name="Gostincar C."/>
            <person name="Turk M."/>
            <person name="Zajc J."/>
            <person name="Gunde-Cimerman N."/>
        </authorList>
    </citation>
    <scope>NUCLEOTIDE SEQUENCE [LARGE SCALE GENOMIC DNA]</scope>
    <source>
        <strain evidence="4 5">EXF-10659</strain>
    </source>
</reference>
<evidence type="ECO:0000259" key="3">
    <source>
        <dbReference type="Pfam" id="PF24535"/>
    </source>
</evidence>
<feature type="transmembrane region" description="Helical" evidence="2">
    <location>
        <begin position="98"/>
        <end position="118"/>
    </location>
</feature>
<dbReference type="AlphaFoldDB" id="A0A4S9LJE1"/>
<gene>
    <name evidence="4" type="ORF">D6D19_01121</name>
</gene>
<dbReference type="EMBL" id="QZAO01000016">
    <property type="protein sequence ID" value="THW79520.1"/>
    <property type="molecule type" value="Genomic_DNA"/>
</dbReference>
<feature type="region of interest" description="Disordered" evidence="1">
    <location>
        <begin position="280"/>
        <end position="307"/>
    </location>
</feature>
<organism evidence="4 5">
    <name type="scientific">Aureobasidium pullulans</name>
    <name type="common">Black yeast</name>
    <name type="synonym">Pullularia pullulans</name>
    <dbReference type="NCBI Taxonomy" id="5580"/>
    <lineage>
        <taxon>Eukaryota</taxon>
        <taxon>Fungi</taxon>
        <taxon>Dikarya</taxon>
        <taxon>Ascomycota</taxon>
        <taxon>Pezizomycotina</taxon>
        <taxon>Dothideomycetes</taxon>
        <taxon>Dothideomycetidae</taxon>
        <taxon>Dothideales</taxon>
        <taxon>Saccotheciaceae</taxon>
        <taxon>Aureobasidium</taxon>
    </lineage>
</organism>
<feature type="transmembrane region" description="Helical" evidence="2">
    <location>
        <begin position="20"/>
        <end position="45"/>
    </location>
</feature>
<dbReference type="Proteomes" id="UP000308802">
    <property type="component" value="Unassembled WGS sequence"/>
</dbReference>
<keyword evidence="2" id="KW-0472">Membrane</keyword>
<protein>
    <recommendedName>
        <fullName evidence="3">DUF7598 domain-containing protein</fullName>
    </recommendedName>
</protein>
<keyword evidence="2" id="KW-1133">Transmembrane helix</keyword>
<feature type="compositionally biased region" description="Polar residues" evidence="1">
    <location>
        <begin position="230"/>
        <end position="239"/>
    </location>
</feature>
<feature type="region of interest" description="Disordered" evidence="1">
    <location>
        <begin position="219"/>
        <end position="239"/>
    </location>
</feature>
<keyword evidence="2" id="KW-0812">Transmembrane</keyword>
<sequence length="307" mass="33579">MLLTITTEKMALSSKSLAGSGYVILNVLKGMNITGLLAVIAASVLMLIKTTTDSSFFFFDAVIHVVVASVAIFLIISEVGIFSGYFSRNWPMLSLEHGFVGLASIMIILGIHVLACLNKPSNSQEHLGMAFWRVVIMAGILIFILGFLNLVATFVFRDRSQGITARQVRVRGADAAAEAAIIHRSNTSASTAKSVSSRTTSDGSLKQFRTSVSTKEEYVLPSYHSPSPEPQQQRMPVSPSLYSRATWCSKKKFFGRKKDSVGPPLPVNISAPYDFEAQYGTSIARPDSALHPSRDTEGETRRWRADH</sequence>
<dbReference type="InterPro" id="IPR056019">
    <property type="entry name" value="DUF7598"/>
</dbReference>
<feature type="transmembrane region" description="Helical" evidence="2">
    <location>
        <begin position="57"/>
        <end position="86"/>
    </location>
</feature>
<evidence type="ECO:0000313" key="4">
    <source>
        <dbReference type="EMBL" id="THW79520.1"/>
    </source>
</evidence>
<name>A0A4S9LJE1_AURPU</name>
<feature type="compositionally biased region" description="Basic and acidic residues" evidence="1">
    <location>
        <begin position="292"/>
        <end position="307"/>
    </location>
</feature>
<evidence type="ECO:0000313" key="5">
    <source>
        <dbReference type="Proteomes" id="UP000308802"/>
    </source>
</evidence>
<dbReference type="Pfam" id="PF24535">
    <property type="entry name" value="DUF7598"/>
    <property type="match status" value="1"/>
</dbReference>
<accession>A0A4S9LJE1</accession>
<comment type="caution">
    <text evidence="4">The sequence shown here is derived from an EMBL/GenBank/DDBJ whole genome shotgun (WGS) entry which is preliminary data.</text>
</comment>
<evidence type="ECO:0000256" key="1">
    <source>
        <dbReference type="SAM" id="MobiDB-lite"/>
    </source>
</evidence>
<evidence type="ECO:0000256" key="2">
    <source>
        <dbReference type="SAM" id="Phobius"/>
    </source>
</evidence>